<evidence type="ECO:0000313" key="10">
    <source>
        <dbReference type="Proteomes" id="UP000030392"/>
    </source>
</evidence>
<accession>A0A0A2C805</accession>
<dbReference type="SUPFAM" id="SSF51120">
    <property type="entry name" value="beta-Roll"/>
    <property type="match status" value="1"/>
</dbReference>
<dbReference type="GO" id="GO:0005576">
    <property type="term" value="C:extracellular region"/>
    <property type="evidence" value="ECO:0007669"/>
    <property type="project" value="UniProtKB-SubCell"/>
</dbReference>
<dbReference type="Gene3D" id="2.150.10.10">
    <property type="entry name" value="Serralysin-like metalloprotease, C-terminal"/>
    <property type="match status" value="1"/>
</dbReference>
<evidence type="ECO:0000256" key="5">
    <source>
        <dbReference type="ARBA" id="ARBA00022723"/>
    </source>
</evidence>
<evidence type="ECO:0000256" key="7">
    <source>
        <dbReference type="ARBA" id="ARBA00022833"/>
    </source>
</evidence>
<dbReference type="GO" id="GO:0031012">
    <property type="term" value="C:extracellular matrix"/>
    <property type="evidence" value="ECO:0007669"/>
    <property type="project" value="InterPro"/>
</dbReference>
<dbReference type="CDD" id="cd04277">
    <property type="entry name" value="ZnMc_serralysin_like"/>
    <property type="match status" value="1"/>
</dbReference>
<dbReference type="InterPro" id="IPR006026">
    <property type="entry name" value="Peptidase_Metallo"/>
</dbReference>
<keyword evidence="6 9" id="KW-0378">Hydrolase</keyword>
<dbReference type="PANTHER" id="PTHR38340">
    <property type="entry name" value="S-LAYER PROTEIN"/>
    <property type="match status" value="1"/>
</dbReference>
<dbReference type="GO" id="GO:0005509">
    <property type="term" value="F:calcium ion binding"/>
    <property type="evidence" value="ECO:0007669"/>
    <property type="project" value="InterPro"/>
</dbReference>
<dbReference type="Pfam" id="PF00413">
    <property type="entry name" value="Peptidase_M10"/>
    <property type="match status" value="1"/>
</dbReference>
<comment type="subcellular location">
    <subcellularLocation>
        <location evidence="1">Secreted</location>
    </subcellularLocation>
</comment>
<dbReference type="InterPro" id="IPR050557">
    <property type="entry name" value="RTX_toxin/Mannuronan_C5-epim"/>
</dbReference>
<sequence length="545" mass="59769">MCFACRLTNDSLKNILHPESLEDLIIGKSSNTIQTNNDSNLNRDYGDFKPTSINFDNSNTYEGFNNLPGNEYLMGLIGGYQWDNSSSNSETVTTELKYYFYDKENVENYQTLEIKPEEKIAIKNSFESFSNVADITFTQTNSKYEAHLAWQFFNNVDFLDGYAGVAYYPQPANPYAGLIQMNASGYSEQGPNSTRTIINNALNIGSYPYITFPHELGHALGLKHPHDQESTYNPFPGVTPGKEGENQGGNNNLNASPWTVMTYNDLTSGNEYSPTSDESTSGMLTSLGAFDIATIQYIYGPNKNYNKQNSSYFLDSDLNGYQCIWDAGGDEDVIDASKASSSVTIDLRNATLQNELGGGGFVSKLENSYKGFTIAYNSTDHCIIENAIGSPHNDNLIGNAFNNTIQGGAGDDIINGGIGDDTISGETGNDTIDGGEGNDTFLLDFDSDQYSISAGSSDKSARILSQSNSHEYKITNNNNSIDGIDTIKNIEKIIFNDIQMDTGSINYLTESQSLSYLASHHDLINRFGLKTIAASMIMDLSLPDI</sequence>
<dbReference type="Gene3D" id="3.40.390.10">
    <property type="entry name" value="Collagenase (Catalytic Domain)"/>
    <property type="match status" value="1"/>
</dbReference>
<name>A0A0A2C805_PROMR</name>
<dbReference type="PRINTS" id="PR00313">
    <property type="entry name" value="CABNDNGRPT"/>
</dbReference>
<dbReference type="InterPro" id="IPR024079">
    <property type="entry name" value="MetalloPept_cat_dom_sf"/>
</dbReference>
<keyword evidence="5" id="KW-0479">Metal-binding</keyword>
<keyword evidence="4 9" id="KW-0645">Protease</keyword>
<dbReference type="GO" id="GO:0006508">
    <property type="term" value="P:proteolysis"/>
    <property type="evidence" value="ECO:0007669"/>
    <property type="project" value="UniProtKB-KW"/>
</dbReference>
<evidence type="ECO:0000259" key="8">
    <source>
        <dbReference type="SMART" id="SM00235"/>
    </source>
</evidence>
<evidence type="ECO:0000313" key="9">
    <source>
        <dbReference type="EMBL" id="KGG22458.1"/>
    </source>
</evidence>
<dbReference type="InterPro" id="IPR018511">
    <property type="entry name" value="Hemolysin-typ_Ca-bd_CS"/>
</dbReference>
<evidence type="ECO:0000256" key="4">
    <source>
        <dbReference type="ARBA" id="ARBA00022670"/>
    </source>
</evidence>
<comment type="similarity">
    <text evidence="2">Belongs to the peptidase M10B family.</text>
</comment>
<dbReference type="SUPFAM" id="SSF55486">
    <property type="entry name" value="Metalloproteases ('zincins'), catalytic domain"/>
    <property type="match status" value="1"/>
</dbReference>
<evidence type="ECO:0000256" key="1">
    <source>
        <dbReference type="ARBA" id="ARBA00004613"/>
    </source>
</evidence>
<proteinExistence type="inferred from homology"/>
<dbReference type="EMBL" id="JNAX01000002">
    <property type="protein sequence ID" value="KGG22458.1"/>
    <property type="molecule type" value="Genomic_DNA"/>
</dbReference>
<protein>
    <submittedName>
        <fullName evidence="9">Putative secreted protease</fullName>
        <ecNumber evidence="9">3.4.24.40</ecNumber>
    </submittedName>
</protein>
<dbReference type="PANTHER" id="PTHR38340:SF1">
    <property type="entry name" value="S-LAYER PROTEIN"/>
    <property type="match status" value="1"/>
</dbReference>
<organism evidence="9 10">
    <name type="scientific">Prochlorococcus marinus str. PAC1</name>
    <dbReference type="NCBI Taxonomy" id="59924"/>
    <lineage>
        <taxon>Bacteria</taxon>
        <taxon>Bacillati</taxon>
        <taxon>Cyanobacteriota</taxon>
        <taxon>Cyanophyceae</taxon>
        <taxon>Synechococcales</taxon>
        <taxon>Prochlorococcaceae</taxon>
        <taxon>Prochlorococcus</taxon>
    </lineage>
</organism>
<dbReference type="InterPro" id="IPR001818">
    <property type="entry name" value="Pept_M10_metallopeptidase"/>
</dbReference>
<dbReference type="InterPro" id="IPR034033">
    <property type="entry name" value="Serralysin-like"/>
</dbReference>
<evidence type="ECO:0000256" key="2">
    <source>
        <dbReference type="ARBA" id="ARBA00009490"/>
    </source>
</evidence>
<dbReference type="InterPro" id="IPR001343">
    <property type="entry name" value="Hemolysn_Ca-bd"/>
</dbReference>
<dbReference type="InterPro" id="IPR011049">
    <property type="entry name" value="Serralysin-like_metalloprot_C"/>
</dbReference>
<dbReference type="RefSeq" id="WP_052038626.1">
    <property type="nucleotide sequence ID" value="NZ_CP138967.1"/>
</dbReference>
<dbReference type="AlphaFoldDB" id="A0A0A2C805"/>
<dbReference type="PROSITE" id="PS00330">
    <property type="entry name" value="HEMOLYSIN_CALCIUM"/>
    <property type="match status" value="1"/>
</dbReference>
<gene>
    <name evidence="9" type="ORF">EV03_0129</name>
</gene>
<dbReference type="GO" id="GO:0004222">
    <property type="term" value="F:metalloendopeptidase activity"/>
    <property type="evidence" value="ECO:0007669"/>
    <property type="project" value="InterPro"/>
</dbReference>
<keyword evidence="3" id="KW-0964">Secreted</keyword>
<dbReference type="SMART" id="SM00235">
    <property type="entry name" value="ZnMc"/>
    <property type="match status" value="1"/>
</dbReference>
<dbReference type="EC" id="3.4.24.40" evidence="9"/>
<keyword evidence="7" id="KW-0862">Zinc</keyword>
<reference evidence="10" key="1">
    <citation type="journal article" date="2014" name="Sci. Data">
        <title>Genomes of diverse isolates of the marine cyanobacterium Prochlorococcus.</title>
        <authorList>
            <person name="Biller S."/>
            <person name="Berube P."/>
            <person name="Thompson J."/>
            <person name="Kelly L."/>
            <person name="Roggensack S."/>
            <person name="Awad L."/>
            <person name="Roache-Johnson K."/>
            <person name="Ding H."/>
            <person name="Giovannoni S.J."/>
            <person name="Moore L.R."/>
            <person name="Chisholm S.W."/>
        </authorList>
    </citation>
    <scope>NUCLEOTIDE SEQUENCE [LARGE SCALE GENOMIC DNA]</scope>
    <source>
        <strain evidence="10">PAC1</strain>
    </source>
</reference>
<evidence type="ECO:0000256" key="6">
    <source>
        <dbReference type="ARBA" id="ARBA00022801"/>
    </source>
</evidence>
<dbReference type="GO" id="GO:0008270">
    <property type="term" value="F:zinc ion binding"/>
    <property type="evidence" value="ECO:0007669"/>
    <property type="project" value="InterPro"/>
</dbReference>
<comment type="caution">
    <text evidence="9">The sequence shown here is derived from an EMBL/GenBank/DDBJ whole genome shotgun (WGS) entry which is preliminary data.</text>
</comment>
<dbReference type="Pfam" id="PF00353">
    <property type="entry name" value="HemolysinCabind"/>
    <property type="match status" value="1"/>
</dbReference>
<evidence type="ECO:0000256" key="3">
    <source>
        <dbReference type="ARBA" id="ARBA00022525"/>
    </source>
</evidence>
<feature type="domain" description="Peptidase metallopeptidase" evidence="8">
    <location>
        <begin position="78"/>
        <end position="256"/>
    </location>
</feature>
<dbReference type="Proteomes" id="UP000030392">
    <property type="component" value="Unassembled WGS sequence"/>
</dbReference>